<dbReference type="Proteomes" id="UP000009232">
    <property type="component" value="Chromosome"/>
</dbReference>
<reference evidence="1 2" key="1">
    <citation type="submission" date="2011-05" db="EMBL/GenBank/DDBJ databases">
        <title>Complete sequence of Thioalkalimicrobium cyclicum ALM1.</title>
        <authorList>
            <consortium name="US DOE Joint Genome Institute"/>
            <person name="Lucas S."/>
            <person name="Han J."/>
            <person name="Lapidus A."/>
            <person name="Cheng J.-F."/>
            <person name="Goodwin L."/>
            <person name="Pitluck S."/>
            <person name="Peters L."/>
            <person name="Mikhailova N."/>
            <person name="Davenport K."/>
            <person name="Han C."/>
            <person name="Tapia R."/>
            <person name="Land M."/>
            <person name="Hauser L."/>
            <person name="Kyrpides N."/>
            <person name="Ivanova N."/>
            <person name="Pagani I."/>
            <person name="Kappler U."/>
            <person name="Woyke T."/>
        </authorList>
    </citation>
    <scope>NUCLEOTIDE SEQUENCE [LARGE SCALE GENOMIC DNA]</scope>
    <source>
        <strain evidence="2">DSM 14477 / JCM 11371 / ALM1</strain>
    </source>
</reference>
<dbReference type="RefSeq" id="WP_013835323.1">
    <property type="nucleotide sequence ID" value="NC_015581.1"/>
</dbReference>
<organism evidence="1 2">
    <name type="scientific">Thiomicrospira cyclica (strain DSM 14477 / JCM 11371 / ALM1)</name>
    <name type="common">Thioalkalimicrobium cyclicum</name>
    <dbReference type="NCBI Taxonomy" id="717773"/>
    <lineage>
        <taxon>Bacteria</taxon>
        <taxon>Pseudomonadati</taxon>
        <taxon>Pseudomonadota</taxon>
        <taxon>Gammaproteobacteria</taxon>
        <taxon>Thiotrichales</taxon>
        <taxon>Piscirickettsiaceae</taxon>
        <taxon>Thiomicrospira</taxon>
    </lineage>
</organism>
<keyword evidence="2" id="KW-1185">Reference proteome</keyword>
<dbReference type="HOGENOM" id="CLU_1991640_0_0_6"/>
<dbReference type="EMBL" id="CP002776">
    <property type="protein sequence ID" value="AEG31544.1"/>
    <property type="molecule type" value="Genomic_DNA"/>
</dbReference>
<name>F6DCF8_THICA</name>
<dbReference type="AlphaFoldDB" id="F6DCF8"/>
<proteinExistence type="predicted"/>
<evidence type="ECO:0000313" key="2">
    <source>
        <dbReference type="Proteomes" id="UP000009232"/>
    </source>
</evidence>
<accession>F6DCF8</accession>
<sequence>MRMTKRKKAILELLSITDKEHLFFTIGNTGLFTFSCIYESVYKDGANSQSKIVSLYRTLRTMVKDGLLIERKELIEGTMGGMNYWQKSWHIPSKIDFDLKVIKDWEAGLEERSEKAWDNILKNLL</sequence>
<dbReference type="KEGG" id="tcy:Thicy_0772"/>
<gene>
    <name evidence="1" type="ordered locus">Thicy_0772</name>
</gene>
<evidence type="ECO:0000313" key="1">
    <source>
        <dbReference type="EMBL" id="AEG31544.1"/>
    </source>
</evidence>
<dbReference type="OrthoDB" id="6454938at2"/>
<protein>
    <submittedName>
        <fullName evidence="1">Uncharacterized protein</fullName>
    </submittedName>
</protein>
<dbReference type="STRING" id="717773.Thicy_0772"/>